<comment type="caution">
    <text evidence="6">The sequence shown here is derived from an EMBL/GenBank/DDBJ whole genome shotgun (WGS) entry which is preliminary data.</text>
</comment>
<dbReference type="Gene3D" id="3.90.550.10">
    <property type="entry name" value="Spore Coat Polysaccharide Biosynthesis Protein SpsA, Chain A"/>
    <property type="match status" value="1"/>
</dbReference>
<keyword evidence="7" id="KW-1185">Reference proteome</keyword>
<feature type="compositionally biased region" description="Basic and acidic residues" evidence="5">
    <location>
        <begin position="62"/>
        <end position="75"/>
    </location>
</feature>
<keyword evidence="3" id="KW-0328">Glycosyltransferase</keyword>
<dbReference type="OrthoDB" id="9771846at2"/>
<dbReference type="GO" id="GO:0016757">
    <property type="term" value="F:glycosyltransferase activity"/>
    <property type="evidence" value="ECO:0007669"/>
    <property type="project" value="UniProtKB-KW"/>
</dbReference>
<reference evidence="6 7" key="1">
    <citation type="submission" date="2019-03" db="EMBL/GenBank/DDBJ databases">
        <title>Genomics of glacier-inhabiting Cryobacterium strains.</title>
        <authorList>
            <person name="Liu Q."/>
            <person name="Xin Y.-H."/>
        </authorList>
    </citation>
    <scope>NUCLEOTIDE SEQUENCE [LARGE SCALE GENOMIC DNA]</scope>
    <source>
        <strain evidence="6 7">RHLS22-1</strain>
    </source>
</reference>
<sequence length="465" mass="49620">MGPGSARPAIRPLGQLPARPLGWGNESVAPARDGSQDRRYRLGCQVQPRRARRLWGVLPGRPDARRSDRRRRAEPPPHPGGQCGAAASRRRPVQLGPCHRRLRRSRPAPGLRLQHPRPEPGPGQPVALEQTRWRTPAEHSGAGHPVTSLPAGLGIVVVSYGYPDLLEENLVGLGRRMPRERIVVVDNFSGLAEREATTALCAREGWTVLAPGLNLGFGAAVNAGVRMLRSRGCHLLLVLDPAVRIDEQAVLALTQACAADPQRIFSPRIDLPDGSLWFGGGTVDLRRGRPLGAAAAASAAPAGWVSGACMMIHAGLWDWVGGFDETYFLHWDDIDLSWRCAAAGGSPAVRDDVRAVRGDGGRLCDGSSPLHVYSACRNRLVFAARHLGRRQLLGWLLFSPGYAADVLRSPNGAGRARHGGRLVAAAVRGTAAGIALALRMLAPSGGETFGPGERRRAPAAKTATG</sequence>
<organism evidence="6 7">
    <name type="scientific">Cryobacterium adonitolivorans</name>
    <dbReference type="NCBI Taxonomy" id="1259189"/>
    <lineage>
        <taxon>Bacteria</taxon>
        <taxon>Bacillati</taxon>
        <taxon>Actinomycetota</taxon>
        <taxon>Actinomycetes</taxon>
        <taxon>Micrococcales</taxon>
        <taxon>Microbacteriaceae</taxon>
        <taxon>Cryobacterium</taxon>
    </lineage>
</organism>
<feature type="compositionally biased region" description="Basic residues" evidence="5">
    <location>
        <begin position="88"/>
        <end position="106"/>
    </location>
</feature>
<evidence type="ECO:0000256" key="5">
    <source>
        <dbReference type="SAM" id="MobiDB-lite"/>
    </source>
</evidence>
<evidence type="ECO:0000313" key="7">
    <source>
        <dbReference type="Proteomes" id="UP000297907"/>
    </source>
</evidence>
<dbReference type="EMBL" id="SOFL01000001">
    <property type="protein sequence ID" value="TFC07203.1"/>
    <property type="molecule type" value="Genomic_DNA"/>
</dbReference>
<dbReference type="Proteomes" id="UP000297907">
    <property type="component" value="Unassembled WGS sequence"/>
</dbReference>
<dbReference type="PANTHER" id="PTHR43179">
    <property type="entry name" value="RHAMNOSYLTRANSFERASE WBBL"/>
    <property type="match status" value="1"/>
</dbReference>
<proteinExistence type="inferred from homology"/>
<evidence type="ECO:0000256" key="2">
    <source>
        <dbReference type="ARBA" id="ARBA00006739"/>
    </source>
</evidence>
<protein>
    <submittedName>
        <fullName evidence="6">Glycosyltransferase</fullName>
    </submittedName>
</protein>
<comment type="similarity">
    <text evidence="2">Belongs to the glycosyltransferase 2 family.</text>
</comment>
<evidence type="ECO:0000256" key="1">
    <source>
        <dbReference type="ARBA" id="ARBA00004776"/>
    </source>
</evidence>
<evidence type="ECO:0000256" key="4">
    <source>
        <dbReference type="ARBA" id="ARBA00022679"/>
    </source>
</evidence>
<keyword evidence="4 6" id="KW-0808">Transferase</keyword>
<feature type="region of interest" description="Disordered" evidence="5">
    <location>
        <begin position="1"/>
        <end position="127"/>
    </location>
</feature>
<dbReference type="PANTHER" id="PTHR43179:SF12">
    <property type="entry name" value="GALACTOFURANOSYLTRANSFERASE GLFT2"/>
    <property type="match status" value="1"/>
</dbReference>
<name>A0A4R8WEA0_9MICO</name>
<gene>
    <name evidence="6" type="ORF">E3O42_00200</name>
</gene>
<dbReference type="AlphaFoldDB" id="A0A4R8WEA0"/>
<dbReference type="SUPFAM" id="SSF53448">
    <property type="entry name" value="Nucleotide-diphospho-sugar transferases"/>
    <property type="match status" value="1"/>
</dbReference>
<evidence type="ECO:0000256" key="3">
    <source>
        <dbReference type="ARBA" id="ARBA00022676"/>
    </source>
</evidence>
<dbReference type="InterPro" id="IPR029044">
    <property type="entry name" value="Nucleotide-diphossugar_trans"/>
</dbReference>
<comment type="pathway">
    <text evidence="1">Cell wall biogenesis; cell wall polysaccharide biosynthesis.</text>
</comment>
<accession>A0A4R8WEA0</accession>
<evidence type="ECO:0000313" key="6">
    <source>
        <dbReference type="EMBL" id="TFC07203.1"/>
    </source>
</evidence>